<reference evidence="3 5" key="2">
    <citation type="submission" date="2016-04" db="EMBL/GenBank/DDBJ databases">
        <title>Draft Genome Sequences of Staphylococcus capitis Strain H36, S. capitis Strain H65, S. cohnii Strain H62, S. hominis Strain H69, Mycobacterium iranicum Strain H39, Plantibacter sp. Strain H53, Pseudomonas oryzihabitans Strain H72, and Microbacterium sp. Strain H83, isolated from residential settings.</title>
        <authorList>
            <person name="Lymperopoulou D."/>
            <person name="Adams R.I."/>
            <person name="Lindow S."/>
            <person name="Coil D.A."/>
            <person name="Jospin G."/>
            <person name="Eisen J.A."/>
        </authorList>
    </citation>
    <scope>NUCLEOTIDE SEQUENCE [LARGE SCALE GENOMIC DNA]</scope>
    <source>
        <strain evidence="3 5">H39</strain>
    </source>
</reference>
<protein>
    <submittedName>
        <fullName evidence="3">Uncharacterized protein</fullName>
    </submittedName>
</protein>
<dbReference type="EMBL" id="LQPC01000079">
    <property type="protein sequence ID" value="ORV81000.1"/>
    <property type="molecule type" value="Genomic_DNA"/>
</dbReference>
<gene>
    <name evidence="3" type="ORF">A4X20_14900</name>
    <name evidence="4" type="ORF">AWC12_29845</name>
</gene>
<dbReference type="AlphaFoldDB" id="A0A178LZJ6"/>
<evidence type="ECO:0000313" key="3">
    <source>
        <dbReference type="EMBL" id="OAN40386.1"/>
    </source>
</evidence>
<dbReference type="STRING" id="912594.AWC12_29845"/>
<evidence type="ECO:0000313" key="6">
    <source>
        <dbReference type="Proteomes" id="UP000193622"/>
    </source>
</evidence>
<sequence>MRFQRWLAAAAAVACLAISVPSIAVAQTSQPAAPTTHSYDDSHTSENRSESLPALWIFVGAVGGLALIATLLIRHNASGGRHSTTQE</sequence>
<name>A0A178LZJ6_MYCIR</name>
<evidence type="ECO:0000313" key="5">
    <source>
        <dbReference type="Proteomes" id="UP000078396"/>
    </source>
</evidence>
<accession>A0A178LZJ6</accession>
<proteinExistence type="predicted"/>
<organism evidence="3 5">
    <name type="scientific">Mycolicibacterium iranicum</name>
    <name type="common">Mycobacterium iranicum</name>
    <dbReference type="NCBI Taxonomy" id="912594"/>
    <lineage>
        <taxon>Bacteria</taxon>
        <taxon>Bacillati</taxon>
        <taxon>Actinomycetota</taxon>
        <taxon>Actinomycetes</taxon>
        <taxon>Mycobacteriales</taxon>
        <taxon>Mycobacteriaceae</taxon>
        <taxon>Mycolicibacterium</taxon>
    </lineage>
</organism>
<dbReference type="EMBL" id="LWCS01000013">
    <property type="protein sequence ID" value="OAN40386.1"/>
    <property type="molecule type" value="Genomic_DNA"/>
</dbReference>
<feature type="chain" id="PRO_5011061745" evidence="2">
    <location>
        <begin position="27"/>
        <end position="87"/>
    </location>
</feature>
<keyword evidence="1" id="KW-0812">Transmembrane</keyword>
<dbReference type="Proteomes" id="UP000078396">
    <property type="component" value="Unassembled WGS sequence"/>
</dbReference>
<feature type="signal peptide" evidence="2">
    <location>
        <begin position="1"/>
        <end position="26"/>
    </location>
</feature>
<feature type="transmembrane region" description="Helical" evidence="1">
    <location>
        <begin position="54"/>
        <end position="73"/>
    </location>
</feature>
<keyword evidence="1" id="KW-1133">Transmembrane helix</keyword>
<dbReference type="Proteomes" id="UP000193622">
    <property type="component" value="Unassembled WGS sequence"/>
</dbReference>
<evidence type="ECO:0000256" key="2">
    <source>
        <dbReference type="SAM" id="SignalP"/>
    </source>
</evidence>
<reference evidence="4 6" key="1">
    <citation type="submission" date="2016-01" db="EMBL/GenBank/DDBJ databases">
        <title>The new phylogeny of the genus Mycobacterium.</title>
        <authorList>
            <person name="Tarcisio F."/>
            <person name="Conor M."/>
            <person name="Antonella G."/>
            <person name="Elisabetta G."/>
            <person name="Giulia F.S."/>
            <person name="Sara T."/>
            <person name="Anna F."/>
            <person name="Clotilde B."/>
            <person name="Roberto B."/>
            <person name="Veronica D.S."/>
            <person name="Fabio R."/>
            <person name="Monica P."/>
            <person name="Olivier J."/>
            <person name="Enrico T."/>
            <person name="Nicola S."/>
        </authorList>
    </citation>
    <scope>NUCLEOTIDE SEQUENCE [LARGE SCALE GENOMIC DNA]</scope>
    <source>
        <strain evidence="4 6">DSM 45541</strain>
    </source>
</reference>
<evidence type="ECO:0000256" key="1">
    <source>
        <dbReference type="SAM" id="Phobius"/>
    </source>
</evidence>
<evidence type="ECO:0000313" key="4">
    <source>
        <dbReference type="EMBL" id="ORV81000.1"/>
    </source>
</evidence>
<keyword evidence="2" id="KW-0732">Signal</keyword>
<comment type="caution">
    <text evidence="3">The sequence shown here is derived from an EMBL/GenBank/DDBJ whole genome shotgun (WGS) entry which is preliminary data.</text>
</comment>
<keyword evidence="1" id="KW-0472">Membrane</keyword>